<accession>A0A938B2V6</accession>
<dbReference type="EMBL" id="VGLS01000102">
    <property type="protein sequence ID" value="MBM3223155.1"/>
    <property type="molecule type" value="Genomic_DNA"/>
</dbReference>
<evidence type="ECO:0000313" key="4">
    <source>
        <dbReference type="EMBL" id="MBM3223155.1"/>
    </source>
</evidence>
<evidence type="ECO:0000256" key="2">
    <source>
        <dbReference type="SAM" id="SignalP"/>
    </source>
</evidence>
<proteinExistence type="inferred from homology"/>
<dbReference type="Proteomes" id="UP000712673">
    <property type="component" value="Unassembled WGS sequence"/>
</dbReference>
<evidence type="ECO:0000256" key="1">
    <source>
        <dbReference type="ARBA" id="ARBA00007734"/>
    </source>
</evidence>
<reference evidence="4" key="1">
    <citation type="submission" date="2019-03" db="EMBL/GenBank/DDBJ databases">
        <title>Lake Tanganyika Metagenome-Assembled Genomes (MAGs).</title>
        <authorList>
            <person name="Tran P."/>
        </authorList>
    </citation>
    <scope>NUCLEOTIDE SEQUENCE</scope>
    <source>
        <strain evidence="4">K_DeepCast_65m_m2_066</strain>
    </source>
</reference>
<keyword evidence="2" id="KW-0732">Signal</keyword>
<protein>
    <submittedName>
        <fullName evidence="4">Lytic transglycosylase domain-containing protein</fullName>
    </submittedName>
</protein>
<dbReference type="InterPro" id="IPR008258">
    <property type="entry name" value="Transglycosylase_SLT_dom_1"/>
</dbReference>
<feature type="chain" id="PRO_5037297507" evidence="2">
    <location>
        <begin position="22"/>
        <end position="96"/>
    </location>
</feature>
<dbReference type="SUPFAM" id="SSF53955">
    <property type="entry name" value="Lysozyme-like"/>
    <property type="match status" value="1"/>
</dbReference>
<evidence type="ECO:0000259" key="3">
    <source>
        <dbReference type="Pfam" id="PF01464"/>
    </source>
</evidence>
<evidence type="ECO:0000313" key="5">
    <source>
        <dbReference type="Proteomes" id="UP000712673"/>
    </source>
</evidence>
<dbReference type="PANTHER" id="PTHR37423:SF2">
    <property type="entry name" value="MEMBRANE-BOUND LYTIC MUREIN TRANSGLYCOSYLASE C"/>
    <property type="match status" value="1"/>
</dbReference>
<comment type="caution">
    <text evidence="4">The sequence shown here is derived from an EMBL/GenBank/DDBJ whole genome shotgun (WGS) entry which is preliminary data.</text>
</comment>
<dbReference type="Pfam" id="PF01464">
    <property type="entry name" value="SLT"/>
    <property type="match status" value="1"/>
</dbReference>
<feature type="signal peptide" evidence="2">
    <location>
        <begin position="1"/>
        <end position="21"/>
    </location>
</feature>
<name>A0A938B2V6_UNCTE</name>
<comment type="similarity">
    <text evidence="1">Belongs to the transglycosylase Slt family.</text>
</comment>
<dbReference type="InterPro" id="IPR023346">
    <property type="entry name" value="Lysozyme-like_dom_sf"/>
</dbReference>
<dbReference type="CDD" id="cd00254">
    <property type="entry name" value="LT-like"/>
    <property type="match status" value="1"/>
</dbReference>
<dbReference type="PANTHER" id="PTHR37423">
    <property type="entry name" value="SOLUBLE LYTIC MUREIN TRANSGLYCOSYLASE-RELATED"/>
    <property type="match status" value="1"/>
</dbReference>
<feature type="non-terminal residue" evidence="4">
    <location>
        <position position="96"/>
    </location>
</feature>
<feature type="domain" description="Transglycosylase SLT" evidence="3">
    <location>
        <begin position="37"/>
        <end position="96"/>
    </location>
</feature>
<sequence>MRPVRYVFLSGLLSCCLCWLAVPVSGATRETLYDQLIATTAYGQGLEPALVKAVIKCESGFNPHAQSPKGAQGLMQLMPGTQAMLGVSQPFDPQHN</sequence>
<gene>
    <name evidence="4" type="ORF">FJZ47_05035</name>
</gene>
<dbReference type="AlphaFoldDB" id="A0A938B2V6"/>
<organism evidence="4 5">
    <name type="scientific">Tectimicrobiota bacterium</name>
    <dbReference type="NCBI Taxonomy" id="2528274"/>
    <lineage>
        <taxon>Bacteria</taxon>
        <taxon>Pseudomonadati</taxon>
        <taxon>Nitrospinota/Tectimicrobiota group</taxon>
        <taxon>Candidatus Tectimicrobiota</taxon>
    </lineage>
</organism>
<dbReference type="Gene3D" id="1.10.530.10">
    <property type="match status" value="1"/>
</dbReference>